<dbReference type="Pfam" id="PF02826">
    <property type="entry name" value="2-Hacid_dh_C"/>
    <property type="match status" value="1"/>
</dbReference>
<evidence type="ECO:0000256" key="7">
    <source>
        <dbReference type="ARBA" id="ARBA00048126"/>
    </source>
</evidence>
<dbReference type="InterPro" id="IPR029753">
    <property type="entry name" value="D-isomer_DH_CS"/>
</dbReference>
<dbReference type="AlphaFoldDB" id="A0A2X4VTC3"/>
<dbReference type="CDD" id="cd12173">
    <property type="entry name" value="PGDH_4"/>
    <property type="match status" value="1"/>
</dbReference>
<dbReference type="InterPro" id="IPR036291">
    <property type="entry name" value="NAD(P)-bd_dom_sf"/>
</dbReference>
<dbReference type="GO" id="GO:0004617">
    <property type="term" value="F:phosphoglycerate dehydrogenase activity"/>
    <property type="evidence" value="ECO:0007669"/>
    <property type="project" value="UniProtKB-UniRule"/>
</dbReference>
<dbReference type="Gene3D" id="3.40.50.720">
    <property type="entry name" value="NAD(P)-binding Rossmann-like Domain"/>
    <property type="match status" value="2"/>
</dbReference>
<dbReference type="InterPro" id="IPR002912">
    <property type="entry name" value="ACT_dom"/>
</dbReference>
<dbReference type="PROSITE" id="PS00671">
    <property type="entry name" value="D_2_HYDROXYACID_DH_3"/>
    <property type="match status" value="1"/>
</dbReference>
<dbReference type="Pfam" id="PF01842">
    <property type="entry name" value="ACT"/>
    <property type="match status" value="1"/>
</dbReference>
<gene>
    <name evidence="11" type="primary">serA_1</name>
    <name evidence="11" type="ORF">NCTC4824_01198</name>
</gene>
<dbReference type="KEGG" id="blen:NCTC4824_01198"/>
<dbReference type="PROSITE" id="PS51671">
    <property type="entry name" value="ACT"/>
    <property type="match status" value="1"/>
</dbReference>
<name>A0A2X4VTC3_LEDLE</name>
<dbReference type="EC" id="1.1.1.95" evidence="9"/>
<accession>A0A2X4VTC3</accession>
<dbReference type="Gene3D" id="3.30.1330.90">
    <property type="entry name" value="D-3-phosphoglycerate dehydrogenase, domain 3"/>
    <property type="match status" value="1"/>
</dbReference>
<dbReference type="UniPathway" id="UPA00135">
    <property type="reaction ID" value="UER00196"/>
</dbReference>
<protein>
    <recommendedName>
        <fullName evidence="4 9">D-3-phosphoglycerate dehydrogenase</fullName>
        <ecNumber evidence="9">1.1.1.95</ecNumber>
    </recommendedName>
</protein>
<dbReference type="CDD" id="cd04902">
    <property type="entry name" value="ACT_3PGDH-xct"/>
    <property type="match status" value="1"/>
</dbReference>
<dbReference type="Proteomes" id="UP000249134">
    <property type="component" value="Chromosome 1"/>
</dbReference>
<dbReference type="GO" id="GO:0006564">
    <property type="term" value="P:L-serine biosynthetic process"/>
    <property type="evidence" value="ECO:0007669"/>
    <property type="project" value="UniProtKB-UniRule"/>
</dbReference>
<dbReference type="Pfam" id="PF00389">
    <property type="entry name" value="2-Hacid_dh"/>
    <property type="match status" value="1"/>
</dbReference>
<reference evidence="11 12" key="1">
    <citation type="submission" date="2018-06" db="EMBL/GenBank/DDBJ databases">
        <authorList>
            <consortium name="Pathogen Informatics"/>
            <person name="Doyle S."/>
        </authorList>
    </citation>
    <scope>NUCLEOTIDE SEQUENCE [LARGE SCALE GENOMIC DNA]</scope>
    <source>
        <strain evidence="11 12">NCTC4824</strain>
    </source>
</reference>
<evidence type="ECO:0000259" key="10">
    <source>
        <dbReference type="PROSITE" id="PS51671"/>
    </source>
</evidence>
<comment type="pathway">
    <text evidence="2 9">Amino-acid biosynthesis; L-serine biosynthesis; L-serine from 3-phospho-D-glycerate: step 1/3.</text>
</comment>
<dbReference type="EMBL" id="LS483476">
    <property type="protein sequence ID" value="SQI53991.1"/>
    <property type="molecule type" value="Genomic_DNA"/>
</dbReference>
<evidence type="ECO:0000313" key="12">
    <source>
        <dbReference type="Proteomes" id="UP000249134"/>
    </source>
</evidence>
<dbReference type="SUPFAM" id="SSF55021">
    <property type="entry name" value="ACT-like"/>
    <property type="match status" value="1"/>
</dbReference>
<evidence type="ECO:0000256" key="5">
    <source>
        <dbReference type="ARBA" id="ARBA00023002"/>
    </source>
</evidence>
<dbReference type="STRING" id="1348624.GCA_001591545_00293"/>
<dbReference type="SUPFAM" id="SSF51735">
    <property type="entry name" value="NAD(P)-binding Rossmann-fold domains"/>
    <property type="match status" value="1"/>
</dbReference>
<keyword evidence="6 9" id="KW-0520">NAD</keyword>
<dbReference type="NCBIfam" id="TIGR01327">
    <property type="entry name" value="PGDH"/>
    <property type="match status" value="1"/>
</dbReference>
<comment type="catalytic activity">
    <reaction evidence="7">
        <text>(R)-2-hydroxyglutarate + NAD(+) = 2-oxoglutarate + NADH + H(+)</text>
        <dbReference type="Rhea" id="RHEA:49612"/>
        <dbReference type="ChEBI" id="CHEBI:15378"/>
        <dbReference type="ChEBI" id="CHEBI:15801"/>
        <dbReference type="ChEBI" id="CHEBI:16810"/>
        <dbReference type="ChEBI" id="CHEBI:57540"/>
        <dbReference type="ChEBI" id="CHEBI:57945"/>
        <dbReference type="EC" id="1.1.1.399"/>
    </reaction>
</comment>
<dbReference type="FunFam" id="3.30.70.260:FF:000008">
    <property type="entry name" value="D-3-phosphoglycerate dehydrogenase, chloroplastic"/>
    <property type="match status" value="1"/>
</dbReference>
<comment type="similarity">
    <text evidence="3 9">Belongs to the D-isomer specific 2-hydroxyacid dehydrogenase family.</text>
</comment>
<feature type="domain" description="ACT" evidence="10">
    <location>
        <begin position="454"/>
        <end position="528"/>
    </location>
</feature>
<dbReference type="RefSeq" id="WP_066136473.1">
    <property type="nucleotide sequence ID" value="NZ_CBCSGM010000001.1"/>
</dbReference>
<dbReference type="InterPro" id="IPR029009">
    <property type="entry name" value="ASB_dom_sf"/>
</dbReference>
<evidence type="ECO:0000256" key="8">
    <source>
        <dbReference type="ARBA" id="ARBA00048731"/>
    </source>
</evidence>
<dbReference type="FunFam" id="3.40.50.720:FF:000021">
    <property type="entry name" value="D-3-phosphoglycerate dehydrogenase"/>
    <property type="match status" value="1"/>
</dbReference>
<dbReference type="PANTHER" id="PTHR42938:SF47">
    <property type="entry name" value="HYDROXYPYRUVATE REDUCTASE"/>
    <property type="match status" value="1"/>
</dbReference>
<keyword evidence="12" id="KW-1185">Reference proteome</keyword>
<dbReference type="GO" id="GO:0051287">
    <property type="term" value="F:NAD binding"/>
    <property type="evidence" value="ECO:0007669"/>
    <property type="project" value="UniProtKB-UniRule"/>
</dbReference>
<dbReference type="Gene3D" id="3.30.70.260">
    <property type="match status" value="1"/>
</dbReference>
<dbReference type="PROSITE" id="PS00065">
    <property type="entry name" value="D_2_HYDROXYACID_DH_1"/>
    <property type="match status" value="1"/>
</dbReference>
<dbReference type="InterPro" id="IPR045626">
    <property type="entry name" value="PGDH_ASB_dom"/>
</dbReference>
<keyword evidence="9" id="KW-0028">Amino-acid biosynthesis</keyword>
<dbReference type="PANTHER" id="PTHR42938">
    <property type="entry name" value="FORMATE DEHYDROGENASE 1"/>
    <property type="match status" value="1"/>
</dbReference>
<keyword evidence="9" id="KW-0718">Serine biosynthesis</keyword>
<keyword evidence="5 9" id="KW-0560">Oxidoreductase</keyword>
<evidence type="ECO:0000256" key="3">
    <source>
        <dbReference type="ARBA" id="ARBA00005854"/>
    </source>
</evidence>
<evidence type="ECO:0000313" key="11">
    <source>
        <dbReference type="EMBL" id="SQI53991.1"/>
    </source>
</evidence>
<sequence>MYKVLVAEAISDTGLKALYDHPKFKVDKLPGLSPEELKNIIGDYDALIVRSATQVTEEILDNAGQMRVVARAGVGVDNIDVAAATKNGIIVINAPGANTISAAELTMAMMLSLARSIPHAHASTSVGKWERGSFKGVEMYGKTLGVVGMGKIGTEVTTRAKSFGMKILGYDPYLTEDRAGQLGITKASLDEIANEADFITIHTPLIKETRGIINDKFFAKTKQGVRIVNCARGGIIDEAALVRALQSGQVAGAALDVFETEPSTNHELLGHPNVVVTPHLGASTVEAQEKVAHEVSEEIIDIFETDSIRHAVNMPKISGETHKKLQPFITLGEQMGMLAIQLLNEAPDKVEINYYGELAKENTDLLTRTMIKGILSHHLGDSVNLINSLHLLKDQGVSSNVAKNPVSKGFASYVELTLYKGDTKSSIGATVLNGYGARIVKMNDYRVDVRPDNLLYIRHHDIPGMIGRVGSTLGDFDINIGTMQVGRADVGGDAIMILTLDKKVEQNVIEALTELNGLAGAQFLELTN</sequence>
<dbReference type="SUPFAM" id="SSF52283">
    <property type="entry name" value="Formate/glycerate dehydrogenase catalytic domain-like"/>
    <property type="match status" value="1"/>
</dbReference>
<proteinExistence type="inferred from homology"/>
<dbReference type="InterPro" id="IPR029752">
    <property type="entry name" value="D-isomer_DH_CS1"/>
</dbReference>
<dbReference type="SUPFAM" id="SSF143548">
    <property type="entry name" value="Serine metabolism enzymes domain"/>
    <property type="match status" value="1"/>
</dbReference>
<organism evidence="11 12">
    <name type="scientific">Lederbergia lenta</name>
    <name type="common">Bacillus lentus</name>
    <dbReference type="NCBI Taxonomy" id="1467"/>
    <lineage>
        <taxon>Bacteria</taxon>
        <taxon>Bacillati</taxon>
        <taxon>Bacillota</taxon>
        <taxon>Bacilli</taxon>
        <taxon>Bacillales</taxon>
        <taxon>Bacillaceae</taxon>
        <taxon>Lederbergia</taxon>
    </lineage>
</organism>
<evidence type="ECO:0000256" key="2">
    <source>
        <dbReference type="ARBA" id="ARBA00005216"/>
    </source>
</evidence>
<dbReference type="InterPro" id="IPR006139">
    <property type="entry name" value="D-isomer_2_OHA_DH_cat_dom"/>
</dbReference>
<evidence type="ECO:0000256" key="4">
    <source>
        <dbReference type="ARBA" id="ARBA00021582"/>
    </source>
</evidence>
<comment type="function">
    <text evidence="1">Catalyzes the reversible oxidation of 3-phospho-D-glycerate to 3-phosphonooxypyruvate, the first step of the phosphorylated L-serine biosynthesis pathway. Also catalyzes the reversible oxidation of 2-hydroxyglutarate to 2-oxoglutarate.</text>
</comment>
<evidence type="ECO:0000256" key="6">
    <source>
        <dbReference type="ARBA" id="ARBA00023027"/>
    </source>
</evidence>
<dbReference type="InterPro" id="IPR045865">
    <property type="entry name" value="ACT-like_dom_sf"/>
</dbReference>
<dbReference type="Pfam" id="PF19304">
    <property type="entry name" value="PGDH_inter"/>
    <property type="match status" value="1"/>
</dbReference>
<dbReference type="InterPro" id="IPR006140">
    <property type="entry name" value="D-isomer_DH_NAD-bd"/>
</dbReference>
<evidence type="ECO:0000256" key="1">
    <source>
        <dbReference type="ARBA" id="ARBA00003800"/>
    </source>
</evidence>
<evidence type="ECO:0000256" key="9">
    <source>
        <dbReference type="RuleBase" id="RU363003"/>
    </source>
</evidence>
<dbReference type="InterPro" id="IPR006236">
    <property type="entry name" value="PGDH"/>
</dbReference>
<comment type="catalytic activity">
    <reaction evidence="8 9">
        <text>(2R)-3-phosphoglycerate + NAD(+) = 3-phosphooxypyruvate + NADH + H(+)</text>
        <dbReference type="Rhea" id="RHEA:12641"/>
        <dbReference type="ChEBI" id="CHEBI:15378"/>
        <dbReference type="ChEBI" id="CHEBI:18110"/>
        <dbReference type="ChEBI" id="CHEBI:57540"/>
        <dbReference type="ChEBI" id="CHEBI:57945"/>
        <dbReference type="ChEBI" id="CHEBI:58272"/>
        <dbReference type="EC" id="1.1.1.95"/>
    </reaction>
</comment>